<comment type="subunit">
    <text evidence="3">Homodimer.</text>
</comment>
<dbReference type="Proteomes" id="UP000827889">
    <property type="component" value="Chromosome 2"/>
</dbReference>
<dbReference type="InterPro" id="IPR036291">
    <property type="entry name" value="NAD(P)-bd_dom_sf"/>
</dbReference>
<dbReference type="EC" id="1.1.1.1" evidence="4"/>
<evidence type="ECO:0000256" key="6">
    <source>
        <dbReference type="ARBA" id="ARBA00022833"/>
    </source>
</evidence>
<evidence type="ECO:0000256" key="4">
    <source>
        <dbReference type="ARBA" id="ARBA00013190"/>
    </source>
</evidence>
<dbReference type="AlphaFoldDB" id="A0A8B8P112"/>
<dbReference type="Pfam" id="PF08240">
    <property type="entry name" value="ADH_N"/>
    <property type="match status" value="1"/>
</dbReference>
<dbReference type="InterPro" id="IPR013154">
    <property type="entry name" value="ADH-like_N"/>
</dbReference>
<keyword evidence="5 11" id="KW-0479">Metal-binding</keyword>
<evidence type="ECO:0000256" key="5">
    <source>
        <dbReference type="ARBA" id="ARBA00022723"/>
    </source>
</evidence>
<dbReference type="InterPro" id="IPR013149">
    <property type="entry name" value="ADH-like_C"/>
</dbReference>
<evidence type="ECO:0000256" key="11">
    <source>
        <dbReference type="RuleBase" id="RU361277"/>
    </source>
</evidence>
<protein>
    <recommendedName>
        <fullName evidence="4">alcohol dehydrogenase</fullName>
        <ecNumber evidence="4">1.1.1.1</ecNumber>
    </recommendedName>
</protein>
<evidence type="ECO:0000256" key="7">
    <source>
        <dbReference type="ARBA" id="ARBA00023002"/>
    </source>
</evidence>
<dbReference type="Gene3D" id="3.40.50.720">
    <property type="entry name" value="NAD(P)-binding Rossmann-like Domain"/>
    <property type="match status" value="1"/>
</dbReference>
<dbReference type="FunFam" id="3.90.180.10:FF:000007">
    <property type="entry name" value="Alcohol dehydrogenase 6"/>
    <property type="match status" value="1"/>
</dbReference>
<evidence type="ECO:0000256" key="2">
    <source>
        <dbReference type="ARBA" id="ARBA00010902"/>
    </source>
</evidence>
<dbReference type="GO" id="GO:0046294">
    <property type="term" value="P:formaldehyde catabolic process"/>
    <property type="evidence" value="ECO:0007669"/>
    <property type="project" value="TreeGrafter"/>
</dbReference>
<name>A0A8B8P112_9MYRT</name>
<dbReference type="InterPro" id="IPR011032">
    <property type="entry name" value="GroES-like_sf"/>
</dbReference>
<dbReference type="FunFam" id="3.40.50.720:FF:000003">
    <property type="entry name" value="S-(hydroxymethyl)glutathione dehydrogenase"/>
    <property type="match status" value="1"/>
</dbReference>
<dbReference type="OrthoDB" id="417550at2759"/>
<reference evidence="14" key="1">
    <citation type="submission" date="2025-05" db="UniProtKB">
        <authorList>
            <consortium name="RefSeq"/>
        </authorList>
    </citation>
    <scope>NUCLEOTIDE SEQUENCE [LARGE SCALE GENOMIC DNA]</scope>
</reference>
<sequence length="422" mass="44980">MLGIRKRSGCRLIFLNRGAQLAERTGARLPTSSSMETGASETAGKPIKCRAAVCRRAGEPLVMEEIQVDPPKAWEVRIKIVCTSICHTDVTFWKRDSGPFAVFPRILGHEAVGVVESVGDKVEEVKAGDTVLPVFCSNCEKCRDCKSAKGNTCSVFAGRPPGPGMQRDGTGRFRAVKDGEAIHHFLGVSSFSEYTVVDVVHVVKISSPIPLDRACLLSCGVSTGVGGAWKVADVEQGSSVVIFGLGVVGLAVAEGARLRGASKIVGVDLNPDKFELGKKFGVTDFVNPEACGEKPISEVIKEITNGGADYSFECVGLASVTADAFNSSREGGGKTVILGVEAQGAPLSLGSYEILRGRTVVGSLFGGLKPKSDIPLLAQKYLDQELNLDDFITQEVSFQDINQALDLLLQGKSLRCIIWMDK</sequence>
<accession>A0A8B8P112</accession>
<dbReference type="PANTHER" id="PTHR43880">
    <property type="entry name" value="ALCOHOL DEHYDROGENASE"/>
    <property type="match status" value="1"/>
</dbReference>
<evidence type="ECO:0000313" key="15">
    <source>
        <dbReference type="RefSeq" id="XP_030528456.1"/>
    </source>
</evidence>
<dbReference type="GO" id="GO:0005829">
    <property type="term" value="C:cytosol"/>
    <property type="evidence" value="ECO:0007669"/>
    <property type="project" value="TreeGrafter"/>
</dbReference>
<dbReference type="PROSITE" id="PS00059">
    <property type="entry name" value="ADH_ZINC"/>
    <property type="match status" value="1"/>
</dbReference>
<comment type="similarity">
    <text evidence="2">Belongs to the zinc-containing alcohol dehydrogenase family. Class-III subfamily.</text>
</comment>
<evidence type="ECO:0000256" key="8">
    <source>
        <dbReference type="ARBA" id="ARBA00023027"/>
    </source>
</evidence>
<dbReference type="GO" id="GO:0008270">
    <property type="term" value="F:zinc ion binding"/>
    <property type="evidence" value="ECO:0007669"/>
    <property type="project" value="InterPro"/>
</dbReference>
<evidence type="ECO:0000259" key="13">
    <source>
        <dbReference type="Pfam" id="PF08240"/>
    </source>
</evidence>
<dbReference type="GO" id="GO:0004022">
    <property type="term" value="F:alcohol dehydrogenase (NAD+) activity"/>
    <property type="evidence" value="ECO:0007669"/>
    <property type="project" value="UniProtKB-EC"/>
</dbReference>
<dbReference type="RefSeq" id="XP_030528456.1">
    <property type="nucleotide sequence ID" value="XM_030672596.2"/>
</dbReference>
<gene>
    <name evidence="15" type="primary">LOC115739488</name>
</gene>
<evidence type="ECO:0000256" key="10">
    <source>
        <dbReference type="ARBA" id="ARBA00049243"/>
    </source>
</evidence>
<keyword evidence="6 11" id="KW-0862">Zinc</keyword>
<keyword evidence="14" id="KW-1185">Reference proteome</keyword>
<dbReference type="InterPro" id="IPR002328">
    <property type="entry name" value="ADH_Zn_CS"/>
</dbReference>
<proteinExistence type="inferred from homology"/>
<dbReference type="KEGG" id="rarg:115739488"/>
<dbReference type="Gene3D" id="3.90.180.10">
    <property type="entry name" value="Medium-chain alcohol dehydrogenases, catalytic domain"/>
    <property type="match status" value="1"/>
</dbReference>
<dbReference type="Pfam" id="PF00107">
    <property type="entry name" value="ADH_zinc_N"/>
    <property type="match status" value="1"/>
</dbReference>
<evidence type="ECO:0000256" key="9">
    <source>
        <dbReference type="ARBA" id="ARBA00049164"/>
    </source>
</evidence>
<keyword evidence="8" id="KW-0520">NAD</keyword>
<evidence type="ECO:0000256" key="1">
    <source>
        <dbReference type="ARBA" id="ARBA00001947"/>
    </source>
</evidence>
<dbReference type="SUPFAM" id="SSF50129">
    <property type="entry name" value="GroES-like"/>
    <property type="match status" value="2"/>
</dbReference>
<comment type="cofactor">
    <cofactor evidence="1 11">
        <name>Zn(2+)</name>
        <dbReference type="ChEBI" id="CHEBI:29105"/>
    </cofactor>
</comment>
<comment type="catalytic activity">
    <reaction evidence="10">
        <text>a primary alcohol + NAD(+) = an aldehyde + NADH + H(+)</text>
        <dbReference type="Rhea" id="RHEA:10736"/>
        <dbReference type="ChEBI" id="CHEBI:15378"/>
        <dbReference type="ChEBI" id="CHEBI:15734"/>
        <dbReference type="ChEBI" id="CHEBI:17478"/>
        <dbReference type="ChEBI" id="CHEBI:57540"/>
        <dbReference type="ChEBI" id="CHEBI:57945"/>
        <dbReference type="EC" id="1.1.1.1"/>
    </reaction>
</comment>
<feature type="domain" description="Alcohol dehydrogenase-like N-terminal" evidence="13">
    <location>
        <begin position="75"/>
        <end position="206"/>
    </location>
</feature>
<dbReference type="PANTHER" id="PTHR43880:SF10">
    <property type="entry name" value="ALCOHOL DEHYDROGENASE-LIKE 2"/>
    <property type="match status" value="1"/>
</dbReference>
<feature type="domain" description="Alcohol dehydrogenase-like C-terminal" evidence="12">
    <location>
        <begin position="248"/>
        <end position="375"/>
    </location>
</feature>
<dbReference type="GO" id="GO:0051903">
    <property type="term" value="F:S-(hydroxymethyl)glutathione dehydrogenase [NAD(P)+] activity"/>
    <property type="evidence" value="ECO:0007669"/>
    <property type="project" value="TreeGrafter"/>
</dbReference>
<comment type="catalytic activity">
    <reaction evidence="9">
        <text>a secondary alcohol + NAD(+) = a ketone + NADH + H(+)</text>
        <dbReference type="Rhea" id="RHEA:10740"/>
        <dbReference type="ChEBI" id="CHEBI:15378"/>
        <dbReference type="ChEBI" id="CHEBI:17087"/>
        <dbReference type="ChEBI" id="CHEBI:35681"/>
        <dbReference type="ChEBI" id="CHEBI:57540"/>
        <dbReference type="ChEBI" id="CHEBI:57945"/>
        <dbReference type="EC" id="1.1.1.1"/>
    </reaction>
</comment>
<organism evidence="14 15">
    <name type="scientific">Rhodamnia argentea</name>
    <dbReference type="NCBI Taxonomy" id="178133"/>
    <lineage>
        <taxon>Eukaryota</taxon>
        <taxon>Viridiplantae</taxon>
        <taxon>Streptophyta</taxon>
        <taxon>Embryophyta</taxon>
        <taxon>Tracheophyta</taxon>
        <taxon>Spermatophyta</taxon>
        <taxon>Magnoliopsida</taxon>
        <taxon>eudicotyledons</taxon>
        <taxon>Gunneridae</taxon>
        <taxon>Pentapetalae</taxon>
        <taxon>rosids</taxon>
        <taxon>malvids</taxon>
        <taxon>Myrtales</taxon>
        <taxon>Myrtaceae</taxon>
        <taxon>Myrtoideae</taxon>
        <taxon>Myrteae</taxon>
        <taxon>Australasian group</taxon>
        <taxon>Rhodamnia</taxon>
    </lineage>
</organism>
<dbReference type="SUPFAM" id="SSF51735">
    <property type="entry name" value="NAD(P)-binding Rossmann-fold domains"/>
    <property type="match status" value="1"/>
</dbReference>
<evidence type="ECO:0000256" key="3">
    <source>
        <dbReference type="ARBA" id="ARBA00011738"/>
    </source>
</evidence>
<dbReference type="GeneID" id="115739488"/>
<keyword evidence="7" id="KW-0560">Oxidoreductase</keyword>
<evidence type="ECO:0000259" key="12">
    <source>
        <dbReference type="Pfam" id="PF00107"/>
    </source>
</evidence>
<reference evidence="15" key="2">
    <citation type="submission" date="2025-08" db="UniProtKB">
        <authorList>
            <consortium name="RefSeq"/>
        </authorList>
    </citation>
    <scope>IDENTIFICATION</scope>
    <source>
        <tissue evidence="15">Leaf</tissue>
    </source>
</reference>
<evidence type="ECO:0000313" key="14">
    <source>
        <dbReference type="Proteomes" id="UP000827889"/>
    </source>
</evidence>